<dbReference type="Proteomes" id="UP001491310">
    <property type="component" value="Unassembled WGS sequence"/>
</dbReference>
<evidence type="ECO:0000313" key="1">
    <source>
        <dbReference type="EMBL" id="KAK9918927.1"/>
    </source>
</evidence>
<evidence type="ECO:0000313" key="2">
    <source>
        <dbReference type="Proteomes" id="UP001491310"/>
    </source>
</evidence>
<keyword evidence="2" id="KW-1185">Reference proteome</keyword>
<protein>
    <submittedName>
        <fullName evidence="1">Uncharacterized protein</fullName>
    </submittedName>
</protein>
<proteinExistence type="predicted"/>
<gene>
    <name evidence="1" type="ORF">WJX75_008110</name>
</gene>
<name>A0ABR2Z4S4_9CHLO</name>
<sequence>MPVQHNPAHRIYTEHTCPPEALANLCILIWTGRLVRQQSTFDVLLAHIHADCRCQMIAVDRREITRLIRPQGSAHAA</sequence>
<dbReference type="EMBL" id="JALJOT010000001">
    <property type="protein sequence ID" value="KAK9918927.1"/>
    <property type="molecule type" value="Genomic_DNA"/>
</dbReference>
<reference evidence="1 2" key="1">
    <citation type="journal article" date="2024" name="Nat. Commun.">
        <title>Phylogenomics reveals the evolutionary origins of lichenization in chlorophyte algae.</title>
        <authorList>
            <person name="Puginier C."/>
            <person name="Libourel C."/>
            <person name="Otte J."/>
            <person name="Skaloud P."/>
            <person name="Haon M."/>
            <person name="Grisel S."/>
            <person name="Petersen M."/>
            <person name="Berrin J.G."/>
            <person name="Delaux P.M."/>
            <person name="Dal Grande F."/>
            <person name="Keller J."/>
        </authorList>
    </citation>
    <scope>NUCLEOTIDE SEQUENCE [LARGE SCALE GENOMIC DNA]</scope>
    <source>
        <strain evidence="1 2">SAG 216-7</strain>
    </source>
</reference>
<comment type="caution">
    <text evidence="1">The sequence shown here is derived from an EMBL/GenBank/DDBJ whole genome shotgun (WGS) entry which is preliminary data.</text>
</comment>
<organism evidence="1 2">
    <name type="scientific">Coccomyxa subellipsoidea</name>
    <dbReference type="NCBI Taxonomy" id="248742"/>
    <lineage>
        <taxon>Eukaryota</taxon>
        <taxon>Viridiplantae</taxon>
        <taxon>Chlorophyta</taxon>
        <taxon>core chlorophytes</taxon>
        <taxon>Trebouxiophyceae</taxon>
        <taxon>Trebouxiophyceae incertae sedis</taxon>
        <taxon>Coccomyxaceae</taxon>
        <taxon>Coccomyxa</taxon>
    </lineage>
</organism>
<accession>A0ABR2Z4S4</accession>